<dbReference type="Proteomes" id="UP000593562">
    <property type="component" value="Unassembled WGS sequence"/>
</dbReference>
<proteinExistence type="predicted"/>
<dbReference type="EMBL" id="JAAARO010000022">
    <property type="protein sequence ID" value="KAF5726657.1"/>
    <property type="molecule type" value="Genomic_DNA"/>
</dbReference>
<accession>A0A7J7BYG1</accession>
<protein>
    <submittedName>
        <fullName evidence="2">Uncharacterized protein</fullName>
    </submittedName>
</protein>
<dbReference type="PANTHER" id="PTHR35280:SF1">
    <property type="entry name" value="F17L21.9"/>
    <property type="match status" value="1"/>
</dbReference>
<evidence type="ECO:0000313" key="2">
    <source>
        <dbReference type="EMBL" id="KAF5726657.1"/>
    </source>
</evidence>
<dbReference type="AlphaFoldDB" id="A0A7J7BYG1"/>
<reference evidence="2 3" key="1">
    <citation type="journal article" date="2020" name="Nat. Commun.">
        <title>Genome of Tripterygium wilfordii and identification of cytochrome P450 involved in triptolide biosynthesis.</title>
        <authorList>
            <person name="Tu L."/>
            <person name="Su P."/>
            <person name="Zhang Z."/>
            <person name="Gao L."/>
            <person name="Wang J."/>
            <person name="Hu T."/>
            <person name="Zhou J."/>
            <person name="Zhang Y."/>
            <person name="Zhao Y."/>
            <person name="Liu Y."/>
            <person name="Song Y."/>
            <person name="Tong Y."/>
            <person name="Lu Y."/>
            <person name="Yang J."/>
            <person name="Xu C."/>
            <person name="Jia M."/>
            <person name="Peters R.J."/>
            <person name="Huang L."/>
            <person name="Gao W."/>
        </authorList>
    </citation>
    <scope>NUCLEOTIDE SEQUENCE [LARGE SCALE GENOMIC DNA]</scope>
    <source>
        <strain evidence="3">cv. XIE 37</strain>
        <tissue evidence="2">Leaf</tissue>
    </source>
</reference>
<feature type="region of interest" description="Disordered" evidence="1">
    <location>
        <begin position="161"/>
        <end position="202"/>
    </location>
</feature>
<gene>
    <name evidence="2" type="ORF">HS088_TW22G00338</name>
</gene>
<evidence type="ECO:0000313" key="3">
    <source>
        <dbReference type="Proteomes" id="UP000593562"/>
    </source>
</evidence>
<dbReference type="InParanoid" id="A0A7J7BYG1"/>
<organism evidence="2 3">
    <name type="scientific">Tripterygium wilfordii</name>
    <name type="common">Thunder God vine</name>
    <dbReference type="NCBI Taxonomy" id="458696"/>
    <lineage>
        <taxon>Eukaryota</taxon>
        <taxon>Viridiplantae</taxon>
        <taxon>Streptophyta</taxon>
        <taxon>Embryophyta</taxon>
        <taxon>Tracheophyta</taxon>
        <taxon>Spermatophyta</taxon>
        <taxon>Magnoliopsida</taxon>
        <taxon>eudicotyledons</taxon>
        <taxon>Gunneridae</taxon>
        <taxon>Pentapetalae</taxon>
        <taxon>rosids</taxon>
        <taxon>fabids</taxon>
        <taxon>Celastrales</taxon>
        <taxon>Celastraceae</taxon>
        <taxon>Tripterygium</taxon>
    </lineage>
</organism>
<dbReference type="FunCoup" id="A0A7J7BYG1">
    <property type="interactions" value="536"/>
</dbReference>
<dbReference type="PANTHER" id="PTHR35280">
    <property type="entry name" value="F17L21.9"/>
    <property type="match status" value="1"/>
</dbReference>
<dbReference type="OrthoDB" id="782808at2759"/>
<sequence length="202" mass="22166">MPSNQKLELINQTIQKLIEEDERAKVPVGLVVDDDDDVVDDQFLVSKLLSQMELVREEGDVNASEASTEPEVTETSGEEEGATGSKEISTEEIVKELRTVRRQNTITHILLSVLIALTVTWQVSEVSLILKIKNGLSHPFRSFGGVLAGILQPSALTNAVDAEKQPTSKHNNHDEGSSFSPLKMPELPHMDLPGLGFEGDRN</sequence>
<feature type="compositionally biased region" description="Basic and acidic residues" evidence="1">
    <location>
        <begin position="161"/>
        <end position="176"/>
    </location>
</feature>
<evidence type="ECO:0000256" key="1">
    <source>
        <dbReference type="SAM" id="MobiDB-lite"/>
    </source>
</evidence>
<name>A0A7J7BYG1_TRIWF</name>
<feature type="region of interest" description="Disordered" evidence="1">
    <location>
        <begin position="59"/>
        <end position="87"/>
    </location>
</feature>
<comment type="caution">
    <text evidence="2">The sequence shown here is derived from an EMBL/GenBank/DDBJ whole genome shotgun (WGS) entry which is preliminary data.</text>
</comment>
<keyword evidence="3" id="KW-1185">Reference proteome</keyword>